<dbReference type="InterPro" id="IPR014756">
    <property type="entry name" value="Ig_E-set"/>
</dbReference>
<dbReference type="SUPFAM" id="SSF81296">
    <property type="entry name" value="E set domains"/>
    <property type="match status" value="1"/>
</dbReference>
<dbReference type="GO" id="GO:0140767">
    <property type="term" value="F:enzyme-substrate adaptor activity"/>
    <property type="evidence" value="ECO:0007669"/>
    <property type="project" value="EnsemblFungi"/>
</dbReference>
<dbReference type="FunCoup" id="I2H9D0">
    <property type="interactions" value="459"/>
</dbReference>
<feature type="compositionally biased region" description="Acidic residues" evidence="5">
    <location>
        <begin position="93"/>
        <end position="103"/>
    </location>
</feature>
<dbReference type="Gene3D" id="6.20.250.60">
    <property type="match status" value="1"/>
</dbReference>
<dbReference type="OrthoDB" id="531008at2759"/>
<dbReference type="GO" id="GO:0019901">
    <property type="term" value="F:protein kinase binding"/>
    <property type="evidence" value="ECO:0007669"/>
    <property type="project" value="TreeGrafter"/>
</dbReference>
<feature type="compositionally biased region" description="Low complexity" evidence="5">
    <location>
        <begin position="141"/>
        <end position="152"/>
    </location>
</feature>
<dbReference type="KEGG" id="tbl:TBLA_0I03270"/>
<evidence type="ECO:0000313" key="7">
    <source>
        <dbReference type="EMBL" id="CCH62982.1"/>
    </source>
</evidence>
<feature type="domain" description="Association with the SNF1 complex (ASC)" evidence="6">
    <location>
        <begin position="318"/>
        <end position="432"/>
    </location>
</feature>
<keyword evidence="8" id="KW-1185">Reference proteome</keyword>
<feature type="compositionally biased region" description="Polar residues" evidence="5">
    <location>
        <begin position="130"/>
        <end position="140"/>
    </location>
</feature>
<dbReference type="CDD" id="cd02859">
    <property type="entry name" value="E_set_AMPKbeta_like_N"/>
    <property type="match status" value="1"/>
</dbReference>
<dbReference type="STRING" id="1071380.I2H9D0"/>
<comment type="similarity">
    <text evidence="2">Belongs to the 5'-AMP-activated protein kinase beta subunit family.</text>
</comment>
<dbReference type="InterPro" id="IPR013783">
    <property type="entry name" value="Ig-like_fold"/>
</dbReference>
<dbReference type="RefSeq" id="XP_004182501.1">
    <property type="nucleotide sequence ID" value="XM_004182453.1"/>
</dbReference>
<feature type="compositionally biased region" description="Polar residues" evidence="5">
    <location>
        <begin position="23"/>
        <end position="43"/>
    </location>
</feature>
<comment type="subcellular location">
    <subcellularLocation>
        <location evidence="1">Cytoplasm</location>
    </subcellularLocation>
</comment>
<evidence type="ECO:0000256" key="2">
    <source>
        <dbReference type="ARBA" id="ARBA00010926"/>
    </source>
</evidence>
<dbReference type="Pfam" id="PF16561">
    <property type="entry name" value="AMPK1_CBM"/>
    <property type="match status" value="1"/>
</dbReference>
<dbReference type="OMA" id="MEQYYVA"/>
<dbReference type="FunFam" id="2.60.40.10:FF:000562">
    <property type="entry name" value="Snf1 kinase complex beta-subunit Gal83"/>
    <property type="match status" value="1"/>
</dbReference>
<dbReference type="GO" id="GO:0005737">
    <property type="term" value="C:cytoplasm"/>
    <property type="evidence" value="ECO:0007669"/>
    <property type="project" value="UniProtKB-SubCell"/>
</dbReference>
<feature type="region of interest" description="Disordered" evidence="5">
    <location>
        <begin position="1"/>
        <end position="158"/>
    </location>
</feature>
<reference evidence="7 8" key="1">
    <citation type="journal article" date="2011" name="Proc. Natl. Acad. Sci. U.S.A.">
        <title>Evolutionary erosion of yeast sex chromosomes by mating-type switching accidents.</title>
        <authorList>
            <person name="Gordon J.L."/>
            <person name="Armisen D."/>
            <person name="Proux-Wera E."/>
            <person name="Oheigeartaigh S.S."/>
            <person name="Byrne K.P."/>
            <person name="Wolfe K.H."/>
        </authorList>
    </citation>
    <scope>NUCLEOTIDE SEQUENCE [LARGE SCALE GENOMIC DNA]</scope>
    <source>
        <strain evidence="8">ATCC 34711 / CBS 6284 / DSM 70876 / NBRC 10599 / NRRL Y-10934 / UCD 77-7</strain>
    </source>
</reference>
<dbReference type="PANTHER" id="PTHR10343">
    <property type="entry name" value="5'-AMP-ACTIVATED PROTEIN KINASE , BETA SUBUNIT"/>
    <property type="match status" value="1"/>
</dbReference>
<evidence type="ECO:0000256" key="3">
    <source>
        <dbReference type="ARBA" id="ARBA00022490"/>
    </source>
</evidence>
<dbReference type="GO" id="GO:2000217">
    <property type="term" value="P:regulation of invasive growth in response to glucose limitation"/>
    <property type="evidence" value="ECO:0007669"/>
    <property type="project" value="EnsemblFungi"/>
</dbReference>
<dbReference type="SMART" id="SM01010">
    <property type="entry name" value="AMPKBI"/>
    <property type="match status" value="1"/>
</dbReference>
<dbReference type="InParanoid" id="I2H9D0"/>
<dbReference type="EMBL" id="HE806324">
    <property type="protein sequence ID" value="CCH62982.1"/>
    <property type="molecule type" value="Genomic_DNA"/>
</dbReference>
<dbReference type="GO" id="GO:0005641">
    <property type="term" value="C:nuclear envelope lumen"/>
    <property type="evidence" value="ECO:0007669"/>
    <property type="project" value="EnsemblFungi"/>
</dbReference>
<dbReference type="GO" id="GO:0001403">
    <property type="term" value="P:invasive growth in response to glucose limitation"/>
    <property type="evidence" value="ECO:0007669"/>
    <property type="project" value="EnsemblFungi"/>
</dbReference>
<dbReference type="GO" id="GO:0004679">
    <property type="term" value="F:AMP-activated protein kinase activity"/>
    <property type="evidence" value="ECO:0007669"/>
    <property type="project" value="EnsemblFungi"/>
</dbReference>
<dbReference type="GO" id="GO:0043254">
    <property type="term" value="P:regulation of protein-containing complex assembly"/>
    <property type="evidence" value="ECO:0007669"/>
    <property type="project" value="EnsemblFungi"/>
</dbReference>
<dbReference type="Proteomes" id="UP000002866">
    <property type="component" value="Chromosome 9"/>
</dbReference>
<dbReference type="eggNOG" id="KOG1616">
    <property type="taxonomic scope" value="Eukaryota"/>
</dbReference>
<dbReference type="Gene3D" id="2.60.40.10">
    <property type="entry name" value="Immunoglobulins"/>
    <property type="match status" value="1"/>
</dbReference>
<keyword evidence="3" id="KW-0963">Cytoplasm</keyword>
<dbReference type="InterPro" id="IPR006828">
    <property type="entry name" value="ASC_dom"/>
</dbReference>
<evidence type="ECO:0000313" key="8">
    <source>
        <dbReference type="Proteomes" id="UP000002866"/>
    </source>
</evidence>
<gene>
    <name evidence="7" type="primary">TBLA0I03270</name>
    <name evidence="7" type="ORF">TBLA_0I03270</name>
</gene>
<dbReference type="InterPro" id="IPR032640">
    <property type="entry name" value="AMPK1_CBM"/>
</dbReference>
<dbReference type="GeneID" id="14498159"/>
<dbReference type="InterPro" id="IPR037256">
    <property type="entry name" value="ASC_dom_sf"/>
</dbReference>
<evidence type="ECO:0000256" key="5">
    <source>
        <dbReference type="SAM" id="MobiDB-lite"/>
    </source>
</evidence>
<dbReference type="InterPro" id="IPR050827">
    <property type="entry name" value="CRP1_MDG1_kinase"/>
</dbReference>
<dbReference type="GO" id="GO:0007155">
    <property type="term" value="P:cell adhesion"/>
    <property type="evidence" value="ECO:0007669"/>
    <property type="project" value="EnsemblFungi"/>
</dbReference>
<accession>I2H9D0</accession>
<evidence type="ECO:0000259" key="6">
    <source>
        <dbReference type="SMART" id="SM01010"/>
    </source>
</evidence>
<dbReference type="SUPFAM" id="SSF160219">
    <property type="entry name" value="AMPKBI-like"/>
    <property type="match status" value="1"/>
</dbReference>
<evidence type="ECO:0000256" key="4">
    <source>
        <dbReference type="ARBA" id="ARBA00022553"/>
    </source>
</evidence>
<organism evidence="7 8">
    <name type="scientific">Henningerozyma blattae (strain ATCC 34711 / CBS 6284 / DSM 70876 / NBRC 10599 / NRRL Y-10934 / UCD 77-7)</name>
    <name type="common">Yeast</name>
    <name type="synonym">Tetrapisispora blattae</name>
    <dbReference type="NCBI Taxonomy" id="1071380"/>
    <lineage>
        <taxon>Eukaryota</taxon>
        <taxon>Fungi</taxon>
        <taxon>Dikarya</taxon>
        <taxon>Ascomycota</taxon>
        <taxon>Saccharomycotina</taxon>
        <taxon>Saccharomycetes</taxon>
        <taxon>Saccharomycetales</taxon>
        <taxon>Saccharomycetaceae</taxon>
        <taxon>Henningerozyma</taxon>
    </lineage>
</organism>
<dbReference type="HOGENOM" id="CLU_033562_1_0_1"/>
<dbReference type="Pfam" id="PF04739">
    <property type="entry name" value="AMPKBI"/>
    <property type="match status" value="1"/>
</dbReference>
<evidence type="ECO:0000256" key="1">
    <source>
        <dbReference type="ARBA" id="ARBA00004496"/>
    </source>
</evidence>
<proteinExistence type="inferred from homology"/>
<dbReference type="GO" id="GO:0007165">
    <property type="term" value="P:signal transduction"/>
    <property type="evidence" value="ECO:0007669"/>
    <property type="project" value="EnsemblFungi"/>
</dbReference>
<sequence length="433" mass="48449">MSQDNPPQNNDISMVDVCDADRQQQQNNETDSAGLSHTLSQMNIDGPDEFEDNENPDRMTVPRNKSTLIFEDDDDDEIPPYSRHQENVSDTNLSEDDDDDESVDSSHHVVSSSATPHVGQDQYKSKSDFSENSQRPQQQYSSNTGTSNTNSNPASKSNMVPVDITWQQGGDKVYVTGSFTGWRKMIGLVPVPDQPGLLHVKLQLPPGTHRFRFIVDNELRFSDFLPTATDQMGNFVNYLEVVAPPTTVDENIGGNLPNQTADSSNYQQDMGAGKPIYKQDNQAQTKQPMSARSRIAFEIEKEPDDLGDGFTRFHEEKPLKQDVEYTQDIPAVFTDPTVMEQYYLTLDQQQNNHQNMAWLTPPQLPPHLENVILNSYSGSGSDNENTSGALPIPNHVVLNHLATSSIKHNTLCVASIVRYKSKYVTQILYAPLQ</sequence>
<keyword evidence="4" id="KW-0597">Phosphoprotein</keyword>
<name>I2H9D0_HENB6</name>
<protein>
    <recommendedName>
        <fullName evidence="6">Association with the SNF1 complex (ASC) domain-containing protein</fullName>
    </recommendedName>
</protein>
<feature type="compositionally biased region" description="Polar residues" evidence="5">
    <location>
        <begin position="1"/>
        <end position="12"/>
    </location>
</feature>
<dbReference type="AlphaFoldDB" id="I2H9D0"/>
<dbReference type="PANTHER" id="PTHR10343:SF84">
    <property type="entry name" value="5'-AMP-ACTIVATED PROTEIN KINASE SUBUNIT BETA-1"/>
    <property type="match status" value="1"/>
</dbReference>
<dbReference type="GO" id="GO:0031588">
    <property type="term" value="C:nucleotide-activated protein kinase complex"/>
    <property type="evidence" value="ECO:0007669"/>
    <property type="project" value="EnsemblFungi"/>
</dbReference>